<evidence type="ECO:0000256" key="1">
    <source>
        <dbReference type="SAM" id="Phobius"/>
    </source>
</evidence>
<accession>A0A023D1J7</accession>
<keyword evidence="1" id="KW-0812">Transmembrane</keyword>
<gene>
    <name evidence="2" type="ORF">Amme_012_017</name>
</gene>
<keyword evidence="3" id="KW-1185">Reference proteome</keyword>
<feature type="transmembrane region" description="Helical" evidence="1">
    <location>
        <begin position="67"/>
        <end position="88"/>
    </location>
</feature>
<dbReference type="InterPro" id="IPR020509">
    <property type="entry name" value="Uncharacterised_YnzE"/>
</dbReference>
<dbReference type="EMBL" id="BAND01000012">
    <property type="protein sequence ID" value="GAJ28028.1"/>
    <property type="molecule type" value="Genomic_DNA"/>
</dbReference>
<dbReference type="AlphaFoldDB" id="A0A023D1J7"/>
<keyword evidence="1" id="KW-0472">Membrane</keyword>
<feature type="transmembrane region" description="Helical" evidence="1">
    <location>
        <begin position="7"/>
        <end position="27"/>
    </location>
</feature>
<proteinExistence type="predicted"/>
<evidence type="ECO:0000313" key="2">
    <source>
        <dbReference type="EMBL" id="GAJ28028.1"/>
    </source>
</evidence>
<organism evidence="2 3">
    <name type="scientific">Acidomonas methanolica NBRC 104435</name>
    <dbReference type="NCBI Taxonomy" id="1231351"/>
    <lineage>
        <taxon>Bacteria</taxon>
        <taxon>Pseudomonadati</taxon>
        <taxon>Pseudomonadota</taxon>
        <taxon>Alphaproteobacteria</taxon>
        <taxon>Acetobacterales</taxon>
        <taxon>Acetobacteraceae</taxon>
        <taxon>Acidomonas</taxon>
    </lineage>
</organism>
<protein>
    <submittedName>
        <fullName evidence="2">Uncharacterized protein</fullName>
    </submittedName>
</protein>
<dbReference type="Proteomes" id="UP000019760">
    <property type="component" value="Unassembled WGS sequence"/>
</dbReference>
<evidence type="ECO:0000313" key="3">
    <source>
        <dbReference type="Proteomes" id="UP000019760"/>
    </source>
</evidence>
<reference evidence="3" key="1">
    <citation type="journal article" date="2014" name="FEMS Microbiol. Lett.">
        <title>Draft Genomic DNA Sequence of the Facultatively Methylotrophic Bacterium Acidomonas methanolica type strain MB58.</title>
        <authorList>
            <person name="Higashiura N."/>
            <person name="Hadano H."/>
            <person name="Hirakawa H."/>
            <person name="Matsutani M."/>
            <person name="Takabe S."/>
            <person name="Matsushita K."/>
            <person name="Azuma Y."/>
        </authorList>
    </citation>
    <scope>NUCLEOTIDE SEQUENCE [LARGE SCALE GENOMIC DNA]</scope>
    <source>
        <strain evidence="3">MB58</strain>
    </source>
</reference>
<sequence>MPTPSQTARLLAVTLLLWVVATAYLHFLPSRIVNPLSGALAYVTTIPVAWLSIVIIRMAAQLTPAQLLPGVCLVGTAAMMLDGAVLRWMPHLYATDERVLHFGAAWLLWGYGLSLGIALLMSRRAPHPAQA</sequence>
<reference evidence="2 3" key="2">
    <citation type="journal article" date="2014" name="FEMS Microbiol. Lett.">
        <title>Draft genomic DNA sequence of the facultatively methylotrophic bacterium Acidomonas methanolica type strain MB58.</title>
        <authorList>
            <person name="Higashiura N."/>
            <person name="Hadano H."/>
            <person name="Hirakawa H."/>
            <person name="Matsutani M."/>
            <person name="Takabe S."/>
            <person name="Matsushita K."/>
            <person name="Azuma Y."/>
        </authorList>
    </citation>
    <scope>NUCLEOTIDE SEQUENCE [LARGE SCALE GENOMIC DNA]</scope>
    <source>
        <strain evidence="2 3">MB58</strain>
    </source>
</reference>
<name>A0A023D1J7_ACIMT</name>
<dbReference type="OrthoDB" id="7596306at2"/>
<dbReference type="RefSeq" id="WP_052511621.1">
    <property type="nucleotide sequence ID" value="NZ_BAND01000012.1"/>
</dbReference>
<keyword evidence="1" id="KW-1133">Transmembrane helix</keyword>
<dbReference type="Pfam" id="PF17329">
    <property type="entry name" value="DUF5367"/>
    <property type="match status" value="1"/>
</dbReference>
<comment type="caution">
    <text evidence="2">The sequence shown here is derived from an EMBL/GenBank/DDBJ whole genome shotgun (WGS) entry which is preliminary data.</text>
</comment>
<feature type="transmembrane region" description="Helical" evidence="1">
    <location>
        <begin position="100"/>
        <end position="121"/>
    </location>
</feature>
<feature type="transmembrane region" description="Helical" evidence="1">
    <location>
        <begin position="39"/>
        <end position="60"/>
    </location>
</feature>